<dbReference type="EMBL" id="CP013108">
    <property type="protein sequence ID" value="APG93055.1"/>
    <property type="molecule type" value="Genomic_DNA"/>
</dbReference>
<accession>A0A1L3LSJ5</accession>
<proteinExistence type="predicted"/>
<dbReference type="KEGG" id="same:SAMCFNEI73_pA0078"/>
<gene>
    <name evidence="1" type="ORF">SAMCFNEI73_pA0078</name>
</gene>
<reference evidence="1 2" key="1">
    <citation type="submission" date="2015-10" db="EMBL/GenBank/DDBJ databases">
        <title>Genomic differences between typical nodule nitrogen-fixing rhizobial strains and those coming from bean seeds.</title>
        <authorList>
            <person name="Peralta H."/>
            <person name="Aguilar-Vera A."/>
            <person name="Diaz R."/>
            <person name="Mora Y."/>
            <person name="Martinez-Batallar G."/>
            <person name="Salazar E."/>
            <person name="Vargas-Lagunas C."/>
            <person name="Encarnacion S."/>
            <person name="Girard L."/>
            <person name="Mora J."/>
        </authorList>
    </citation>
    <scope>NUCLEOTIDE SEQUENCE [LARGE SCALE GENOMIC DNA]</scope>
    <source>
        <strain evidence="1 2">CFNEI 73</strain>
        <plasmid evidence="1 2">A</plasmid>
    </source>
</reference>
<evidence type="ECO:0000313" key="2">
    <source>
        <dbReference type="Proteomes" id="UP000182306"/>
    </source>
</evidence>
<sequence>MNISEHPQVTDLGSVECENRRAIPPYMPSRRGSAEKRLAMKAMETELSGDLVSFFNHPEYV</sequence>
<organism evidence="1 2">
    <name type="scientific">Sinorhizobium americanum</name>
    <dbReference type="NCBI Taxonomy" id="194963"/>
    <lineage>
        <taxon>Bacteria</taxon>
        <taxon>Pseudomonadati</taxon>
        <taxon>Pseudomonadota</taxon>
        <taxon>Alphaproteobacteria</taxon>
        <taxon>Hyphomicrobiales</taxon>
        <taxon>Rhizobiaceae</taxon>
        <taxon>Sinorhizobium/Ensifer group</taxon>
        <taxon>Sinorhizobium</taxon>
    </lineage>
</organism>
<keyword evidence="2" id="KW-1185">Reference proteome</keyword>
<geneLocation type="plasmid" evidence="1 2">
    <name>A</name>
</geneLocation>
<dbReference type="AlphaFoldDB" id="A0A1L3LSJ5"/>
<dbReference type="Proteomes" id="UP000182306">
    <property type="component" value="Plasmid A"/>
</dbReference>
<protein>
    <submittedName>
        <fullName evidence="1">Uncharacterized protein</fullName>
    </submittedName>
</protein>
<keyword evidence="1" id="KW-0614">Plasmid</keyword>
<evidence type="ECO:0000313" key="1">
    <source>
        <dbReference type="EMBL" id="APG93055.1"/>
    </source>
</evidence>
<name>A0A1L3LSJ5_9HYPH</name>